<gene>
    <name evidence="1" type="ORF">Taro_027476</name>
</gene>
<evidence type="ECO:0000313" key="2">
    <source>
        <dbReference type="Proteomes" id="UP000652761"/>
    </source>
</evidence>
<comment type="caution">
    <text evidence="1">The sequence shown here is derived from an EMBL/GenBank/DDBJ whole genome shotgun (WGS) entry which is preliminary data.</text>
</comment>
<accession>A0A843V8T5</accession>
<proteinExistence type="predicted"/>
<name>A0A843V8T5_COLES</name>
<dbReference type="AlphaFoldDB" id="A0A843V8T5"/>
<sequence>MLVLACGLGKLEELFFCCLLVSAEKHRGGGAADANGPGGLPQSLPLLLVPSAWPGLQVGLGRLRP</sequence>
<keyword evidence="2" id="KW-1185">Reference proteome</keyword>
<protein>
    <submittedName>
        <fullName evidence="1">Uncharacterized protein</fullName>
    </submittedName>
</protein>
<dbReference type="EMBL" id="NMUH01001719">
    <property type="protein sequence ID" value="MQL94812.1"/>
    <property type="molecule type" value="Genomic_DNA"/>
</dbReference>
<reference evidence="1" key="1">
    <citation type="submission" date="2017-07" db="EMBL/GenBank/DDBJ databases">
        <title>Taro Niue Genome Assembly and Annotation.</title>
        <authorList>
            <person name="Atibalentja N."/>
            <person name="Keating K."/>
            <person name="Fields C.J."/>
        </authorList>
    </citation>
    <scope>NUCLEOTIDE SEQUENCE</scope>
    <source>
        <strain evidence="1">Niue_2</strain>
        <tissue evidence="1">Leaf</tissue>
    </source>
</reference>
<organism evidence="1 2">
    <name type="scientific">Colocasia esculenta</name>
    <name type="common">Wild taro</name>
    <name type="synonym">Arum esculentum</name>
    <dbReference type="NCBI Taxonomy" id="4460"/>
    <lineage>
        <taxon>Eukaryota</taxon>
        <taxon>Viridiplantae</taxon>
        <taxon>Streptophyta</taxon>
        <taxon>Embryophyta</taxon>
        <taxon>Tracheophyta</taxon>
        <taxon>Spermatophyta</taxon>
        <taxon>Magnoliopsida</taxon>
        <taxon>Liliopsida</taxon>
        <taxon>Araceae</taxon>
        <taxon>Aroideae</taxon>
        <taxon>Colocasieae</taxon>
        <taxon>Colocasia</taxon>
    </lineage>
</organism>
<evidence type="ECO:0000313" key="1">
    <source>
        <dbReference type="EMBL" id="MQL94812.1"/>
    </source>
</evidence>
<dbReference type="Proteomes" id="UP000652761">
    <property type="component" value="Unassembled WGS sequence"/>
</dbReference>